<dbReference type="SUPFAM" id="SSF52540">
    <property type="entry name" value="P-loop containing nucleoside triphosphate hydrolases"/>
    <property type="match status" value="1"/>
</dbReference>
<dbReference type="Gene3D" id="3.40.50.300">
    <property type="entry name" value="P-loop containing nucleotide triphosphate hydrolases"/>
    <property type="match status" value="1"/>
</dbReference>
<dbReference type="GO" id="GO:0004176">
    <property type="term" value="F:ATP-dependent peptidase activity"/>
    <property type="evidence" value="ECO:0007669"/>
    <property type="project" value="UniProtKB-UniRule"/>
</dbReference>
<dbReference type="FunFam" id="3.40.50.300:FF:000021">
    <property type="entry name" value="Lon protease homolog"/>
    <property type="match status" value="1"/>
</dbReference>
<evidence type="ECO:0000256" key="8">
    <source>
        <dbReference type="ARBA" id="ARBA00023016"/>
    </source>
</evidence>
<dbReference type="Proteomes" id="UP000006055">
    <property type="component" value="Chromosome"/>
</dbReference>
<dbReference type="InterPro" id="IPR004815">
    <property type="entry name" value="Lon_bac/euk-typ"/>
</dbReference>
<dbReference type="InterPro" id="IPR008268">
    <property type="entry name" value="Peptidase_S16_AS"/>
</dbReference>
<dbReference type="GO" id="GO:0005524">
    <property type="term" value="F:ATP binding"/>
    <property type="evidence" value="ECO:0007669"/>
    <property type="project" value="UniProtKB-UniRule"/>
</dbReference>
<evidence type="ECO:0000256" key="6">
    <source>
        <dbReference type="ARBA" id="ARBA00022825"/>
    </source>
</evidence>
<dbReference type="SUPFAM" id="SSF54211">
    <property type="entry name" value="Ribosomal protein S5 domain 2-like"/>
    <property type="match status" value="1"/>
</dbReference>
<evidence type="ECO:0000313" key="20">
    <source>
        <dbReference type="Proteomes" id="UP000006055"/>
    </source>
</evidence>
<dbReference type="SMART" id="SM00464">
    <property type="entry name" value="LON"/>
    <property type="match status" value="1"/>
</dbReference>
<dbReference type="STRING" id="706587.Desti_0220"/>
<dbReference type="EMBL" id="CP003360">
    <property type="protein sequence ID" value="AFM22966.1"/>
    <property type="molecule type" value="Genomic_DNA"/>
</dbReference>
<dbReference type="EC" id="3.4.21.53" evidence="10 11"/>
<keyword evidence="8 10" id="KW-0346">Stress response</keyword>
<dbReference type="NCBIfam" id="TIGR00763">
    <property type="entry name" value="lon"/>
    <property type="match status" value="1"/>
</dbReference>
<dbReference type="NCBIfam" id="NF008053">
    <property type="entry name" value="PRK10787.1"/>
    <property type="match status" value="1"/>
</dbReference>
<evidence type="ECO:0000313" key="19">
    <source>
        <dbReference type="EMBL" id="AFM22966.1"/>
    </source>
</evidence>
<gene>
    <name evidence="10" type="primary">lon</name>
    <name evidence="19" type="ordered locus">Desti_0220</name>
</gene>
<dbReference type="CDD" id="cd19500">
    <property type="entry name" value="RecA-like_Lon"/>
    <property type="match status" value="1"/>
</dbReference>
<dbReference type="GO" id="GO:0006515">
    <property type="term" value="P:protein quality control for misfolded or incompletely synthesized proteins"/>
    <property type="evidence" value="ECO:0007669"/>
    <property type="project" value="UniProtKB-UniRule"/>
</dbReference>
<keyword evidence="7 10" id="KW-0067">ATP-binding</keyword>
<comment type="induction">
    <text evidence="10">By heat shock.</text>
</comment>
<accession>I4C075</accession>
<dbReference type="InterPro" id="IPR054594">
    <property type="entry name" value="Lon_lid"/>
</dbReference>
<feature type="active site" evidence="10 12">
    <location>
        <position position="729"/>
    </location>
</feature>
<comment type="function">
    <text evidence="10">ATP-dependent serine protease that mediates the selective degradation of mutant and abnormal proteins as well as certain short-lived regulatory proteins. Required for cellular homeostasis and for survival from DNA damage and developmental changes induced by stress. Degrades polypeptides processively to yield small peptide fragments that are 5 to 10 amino acids long. Binds to DNA in a double-stranded, site-specific manner.</text>
</comment>
<keyword evidence="4 10" id="KW-0547">Nucleotide-binding</keyword>
<dbReference type="PROSITE" id="PS01046">
    <property type="entry name" value="LON_SER"/>
    <property type="match status" value="1"/>
</dbReference>
<dbReference type="Gene3D" id="3.30.230.10">
    <property type="match status" value="1"/>
</dbReference>
<dbReference type="Pfam" id="PF02190">
    <property type="entry name" value="LON_substr_bdg"/>
    <property type="match status" value="1"/>
</dbReference>
<feature type="domain" description="Lon N-terminal" evidence="18">
    <location>
        <begin position="16"/>
        <end position="210"/>
    </location>
</feature>
<dbReference type="InterPro" id="IPR014721">
    <property type="entry name" value="Ribsml_uS5_D2-typ_fold_subgr"/>
</dbReference>
<dbReference type="InterPro" id="IPR027543">
    <property type="entry name" value="Lon_bac"/>
</dbReference>
<dbReference type="PROSITE" id="PS51786">
    <property type="entry name" value="LON_PROTEOLYTIC"/>
    <property type="match status" value="1"/>
</dbReference>
<dbReference type="Gene3D" id="1.20.5.5270">
    <property type="match status" value="1"/>
</dbReference>
<evidence type="ECO:0000259" key="18">
    <source>
        <dbReference type="PROSITE" id="PS51787"/>
    </source>
</evidence>
<sequence>MLFAKKEDNPSSPVFLPLLPLRDIVVFPHMVVPLFVGRDRSIKALESAMKSDKLIFLASQMNAQQTNPQEEDIFTIGTVGQIIQMLKLPDNTIKVFVEGRRRGAIRKFIDHDLFFKVEVEILVDQMPEKEIELQALVRGLKGVFESYLTHNKKIPQEFVSSVRGMTDPARLADTIAGQLNLKIEDKQRLLELSSLTARIERVLELMQSEIEIAEIEKKIRDRVKKQMEKSQKEYYLSEQMRAIQKEMGEKDDFKNEIADLEEQLAKKNLPPEAETKVRKEIRKLKLMSPMSAEATVVRNYIDWFLVLPWTTKSESDLNIDQAQQILDEDHYGLKEVKQRIIEYLAVQKLVTRSRGPILCLVGPPGVGKTSLARSVARATGREFVRISLGGVRDEAEIRGHRRTYIGALPGKIIQSMKKVQTVNPVMLLDEVDKMSMDFRGDPSAALLEVLDPEQNHTFNDHYLDVDYDLSQVMFITTANTLHGIPAPLQDRMEIIRLPGYTELEKLKIAERFLVPKQMEANGLSDDYIAFSRKAILRVIRRYTREAGVRNLERQFSKICRKVAKDVVGGTLNGRIEIEARQVGRFLGVPKFRYGKREESEKVGIATGLAWTEVGGELLIVEVATMPGSGKLTVTGKLGEVMQESAQAAMSYVRSRAWGLGLKTDFYNKVDIHIHVPEGATPKDGPSAGITMTSAIISALTKKPFPNDLAMTGEITLRGQVLPIGGLKEKLLAAKRGLIERVIIPRENEKDLKEVAHGIRKGLKIIPVDHMDEVLQIVFADLDQAVFTQNPTAAVEESVQLKQ</sequence>
<evidence type="ECO:0000256" key="7">
    <source>
        <dbReference type="ARBA" id="ARBA00022840"/>
    </source>
</evidence>
<dbReference type="Gene3D" id="1.10.8.60">
    <property type="match status" value="1"/>
</dbReference>
<dbReference type="OrthoDB" id="9803599at2"/>
<evidence type="ECO:0000256" key="5">
    <source>
        <dbReference type="ARBA" id="ARBA00022801"/>
    </source>
</evidence>
<comment type="similarity">
    <text evidence="10 11 14 15">Belongs to the peptidase S16 family.</text>
</comment>
<dbReference type="AlphaFoldDB" id="I4C075"/>
<dbReference type="RefSeq" id="WP_014808125.1">
    <property type="nucleotide sequence ID" value="NC_018025.1"/>
</dbReference>
<dbReference type="HOGENOM" id="CLU_004109_4_3_7"/>
<reference evidence="20" key="1">
    <citation type="submission" date="2012-06" db="EMBL/GenBank/DDBJ databases">
        <title>Complete sequence of chromosome of Desulfomonile tiedjei DSM 6799.</title>
        <authorList>
            <person name="Lucas S."/>
            <person name="Copeland A."/>
            <person name="Lapidus A."/>
            <person name="Glavina del Rio T."/>
            <person name="Dalin E."/>
            <person name="Tice H."/>
            <person name="Bruce D."/>
            <person name="Goodwin L."/>
            <person name="Pitluck S."/>
            <person name="Peters L."/>
            <person name="Ovchinnikova G."/>
            <person name="Zeytun A."/>
            <person name="Lu M."/>
            <person name="Kyrpides N."/>
            <person name="Mavromatis K."/>
            <person name="Ivanova N."/>
            <person name="Brettin T."/>
            <person name="Detter J.C."/>
            <person name="Han C."/>
            <person name="Larimer F."/>
            <person name="Land M."/>
            <person name="Hauser L."/>
            <person name="Markowitz V."/>
            <person name="Cheng J.-F."/>
            <person name="Hugenholtz P."/>
            <person name="Woyke T."/>
            <person name="Wu D."/>
            <person name="Spring S."/>
            <person name="Schroeder M."/>
            <person name="Brambilla E."/>
            <person name="Klenk H.-P."/>
            <person name="Eisen J.A."/>
        </authorList>
    </citation>
    <scope>NUCLEOTIDE SEQUENCE [LARGE SCALE GENOMIC DNA]</scope>
    <source>
        <strain evidence="20">ATCC 49306 / DSM 6799 / DCB-1</strain>
    </source>
</reference>
<comment type="subunit">
    <text evidence="10 11">Homohexamer. Organized in a ring with a central cavity.</text>
</comment>
<evidence type="ECO:0000256" key="16">
    <source>
        <dbReference type="SAM" id="Coils"/>
    </source>
</evidence>
<dbReference type="InterPro" id="IPR046336">
    <property type="entry name" value="Lon_prtase_N_sf"/>
</dbReference>
<dbReference type="FunFam" id="1.20.5.5270:FF:000002">
    <property type="entry name" value="Lon protease homolog"/>
    <property type="match status" value="1"/>
</dbReference>
<dbReference type="PIRSF" id="PIRSF001174">
    <property type="entry name" value="Lon_proteas"/>
    <property type="match status" value="1"/>
</dbReference>
<evidence type="ECO:0000256" key="1">
    <source>
        <dbReference type="ARBA" id="ARBA00004496"/>
    </source>
</evidence>
<dbReference type="PANTHER" id="PTHR10046">
    <property type="entry name" value="ATP DEPENDENT LON PROTEASE FAMILY MEMBER"/>
    <property type="match status" value="1"/>
</dbReference>
<dbReference type="InterPro" id="IPR027065">
    <property type="entry name" value="Lon_Prtase"/>
</dbReference>
<dbReference type="InterPro" id="IPR003111">
    <property type="entry name" value="Lon_prtase_N"/>
</dbReference>
<protein>
    <recommendedName>
        <fullName evidence="10 11">Lon protease</fullName>
        <ecNumber evidence="10 11">3.4.21.53</ecNumber>
    </recommendedName>
    <alternativeName>
        <fullName evidence="10">ATP-dependent protease La</fullName>
    </alternativeName>
</protein>
<evidence type="ECO:0000259" key="17">
    <source>
        <dbReference type="PROSITE" id="PS51786"/>
    </source>
</evidence>
<dbReference type="KEGG" id="dti:Desti_0220"/>
<evidence type="ECO:0000256" key="12">
    <source>
        <dbReference type="PIRSR" id="PIRSR001174-1"/>
    </source>
</evidence>
<evidence type="ECO:0000256" key="10">
    <source>
        <dbReference type="HAMAP-Rule" id="MF_01973"/>
    </source>
</evidence>
<proteinExistence type="evidence at transcript level"/>
<keyword evidence="5 10" id="KW-0378">Hydrolase</keyword>
<dbReference type="InterPro" id="IPR008269">
    <property type="entry name" value="Lon_proteolytic"/>
</dbReference>
<dbReference type="PROSITE" id="PS51787">
    <property type="entry name" value="LON_N"/>
    <property type="match status" value="1"/>
</dbReference>
<dbReference type="GO" id="GO:0004252">
    <property type="term" value="F:serine-type endopeptidase activity"/>
    <property type="evidence" value="ECO:0007669"/>
    <property type="project" value="UniProtKB-UniRule"/>
</dbReference>
<dbReference type="PATRIC" id="fig|706587.4.peg.251"/>
<dbReference type="InterPro" id="IPR003959">
    <property type="entry name" value="ATPase_AAA_core"/>
</dbReference>
<feature type="domain" description="Lon proteolytic" evidence="17">
    <location>
        <begin position="599"/>
        <end position="780"/>
    </location>
</feature>
<dbReference type="InterPro" id="IPR027417">
    <property type="entry name" value="P-loop_NTPase"/>
</dbReference>
<evidence type="ECO:0000256" key="9">
    <source>
        <dbReference type="ARBA" id="ARBA00050665"/>
    </source>
</evidence>
<feature type="active site" evidence="10 12">
    <location>
        <position position="686"/>
    </location>
</feature>
<feature type="coiled-coil region" evidence="16">
    <location>
        <begin position="196"/>
        <end position="263"/>
    </location>
</feature>
<organism evidence="19 20">
    <name type="scientific">Desulfomonile tiedjei (strain ATCC 49306 / DSM 6799 / DCB-1)</name>
    <dbReference type="NCBI Taxonomy" id="706587"/>
    <lineage>
        <taxon>Bacteria</taxon>
        <taxon>Pseudomonadati</taxon>
        <taxon>Thermodesulfobacteriota</taxon>
        <taxon>Desulfomonilia</taxon>
        <taxon>Desulfomonilales</taxon>
        <taxon>Desulfomonilaceae</taxon>
        <taxon>Desulfomonile</taxon>
    </lineage>
</organism>
<evidence type="ECO:0000256" key="2">
    <source>
        <dbReference type="ARBA" id="ARBA00022490"/>
    </source>
</evidence>
<keyword evidence="6 10" id="KW-0720">Serine protease</keyword>
<dbReference type="Pfam" id="PF05362">
    <property type="entry name" value="Lon_C"/>
    <property type="match status" value="1"/>
</dbReference>
<dbReference type="InterPro" id="IPR020568">
    <property type="entry name" value="Ribosomal_Su5_D2-typ_SF"/>
</dbReference>
<dbReference type="GO" id="GO:0005737">
    <property type="term" value="C:cytoplasm"/>
    <property type="evidence" value="ECO:0007669"/>
    <property type="project" value="UniProtKB-SubCell"/>
</dbReference>
<dbReference type="SUPFAM" id="SSF88697">
    <property type="entry name" value="PUA domain-like"/>
    <property type="match status" value="1"/>
</dbReference>
<dbReference type="Pfam" id="PF00004">
    <property type="entry name" value="AAA"/>
    <property type="match status" value="1"/>
</dbReference>
<dbReference type="HAMAP" id="MF_01973">
    <property type="entry name" value="lon_bact"/>
    <property type="match status" value="1"/>
</dbReference>
<dbReference type="GO" id="GO:0043565">
    <property type="term" value="F:sequence-specific DNA binding"/>
    <property type="evidence" value="ECO:0007669"/>
    <property type="project" value="UniProtKB-UniRule"/>
</dbReference>
<evidence type="ECO:0000256" key="15">
    <source>
        <dbReference type="RuleBase" id="RU000591"/>
    </source>
</evidence>
<keyword evidence="3 10" id="KW-0645">Protease</keyword>
<evidence type="ECO:0000256" key="13">
    <source>
        <dbReference type="PIRSR" id="PIRSR001174-2"/>
    </source>
</evidence>
<evidence type="ECO:0000256" key="4">
    <source>
        <dbReference type="ARBA" id="ARBA00022741"/>
    </source>
</evidence>
<evidence type="ECO:0000256" key="3">
    <source>
        <dbReference type="ARBA" id="ARBA00022670"/>
    </source>
</evidence>
<dbReference type="Gene3D" id="1.20.58.1480">
    <property type="match status" value="1"/>
</dbReference>
<evidence type="ECO:0000256" key="11">
    <source>
        <dbReference type="PIRNR" id="PIRNR001174"/>
    </source>
</evidence>
<dbReference type="eggNOG" id="COG0466">
    <property type="taxonomic scope" value="Bacteria"/>
</dbReference>
<dbReference type="GO" id="GO:0034605">
    <property type="term" value="P:cellular response to heat"/>
    <property type="evidence" value="ECO:0007669"/>
    <property type="project" value="UniProtKB-UniRule"/>
</dbReference>
<dbReference type="MEROPS" id="S16.001"/>
<keyword evidence="16" id="KW-0175">Coiled coil</keyword>
<dbReference type="GO" id="GO:0016887">
    <property type="term" value="F:ATP hydrolysis activity"/>
    <property type="evidence" value="ECO:0007669"/>
    <property type="project" value="UniProtKB-UniRule"/>
</dbReference>
<keyword evidence="2 10" id="KW-0963">Cytoplasm</keyword>
<dbReference type="SMART" id="SM00382">
    <property type="entry name" value="AAA"/>
    <property type="match status" value="1"/>
</dbReference>
<dbReference type="PRINTS" id="PR00830">
    <property type="entry name" value="ENDOLAPTASE"/>
</dbReference>
<dbReference type="InterPro" id="IPR015947">
    <property type="entry name" value="PUA-like_sf"/>
</dbReference>
<dbReference type="InterPro" id="IPR003593">
    <property type="entry name" value="AAA+_ATPase"/>
</dbReference>
<comment type="subcellular location">
    <subcellularLocation>
        <location evidence="1 10 11">Cytoplasm</location>
    </subcellularLocation>
</comment>
<comment type="catalytic activity">
    <reaction evidence="9 10 11 14">
        <text>Hydrolysis of proteins in presence of ATP.</text>
        <dbReference type="EC" id="3.4.21.53"/>
    </reaction>
</comment>
<name>I4C075_DESTA</name>
<dbReference type="Gene3D" id="2.30.130.40">
    <property type="entry name" value="LON domain-like"/>
    <property type="match status" value="1"/>
</dbReference>
<feature type="binding site" evidence="10 13">
    <location>
        <begin position="362"/>
        <end position="369"/>
    </location>
    <ligand>
        <name>ATP</name>
        <dbReference type="ChEBI" id="CHEBI:30616"/>
    </ligand>
</feature>
<keyword evidence="20" id="KW-1185">Reference proteome</keyword>
<dbReference type="Pfam" id="PF22667">
    <property type="entry name" value="Lon_lid"/>
    <property type="match status" value="1"/>
</dbReference>
<evidence type="ECO:0000256" key="14">
    <source>
        <dbReference type="PROSITE-ProRule" id="PRU01122"/>
    </source>
</evidence>